<dbReference type="InterPro" id="IPR036322">
    <property type="entry name" value="WD40_repeat_dom_sf"/>
</dbReference>
<feature type="repeat" description="WD" evidence="3">
    <location>
        <begin position="69"/>
        <end position="108"/>
    </location>
</feature>
<dbReference type="GO" id="GO:1990234">
    <property type="term" value="C:transferase complex"/>
    <property type="evidence" value="ECO:0007669"/>
    <property type="project" value="UniProtKB-ARBA"/>
</dbReference>
<dbReference type="PANTHER" id="PTHR22847:SF637">
    <property type="entry name" value="WD REPEAT DOMAIN 5B"/>
    <property type="match status" value="1"/>
</dbReference>
<dbReference type="InterPro" id="IPR001680">
    <property type="entry name" value="WD40_rpt"/>
</dbReference>
<accession>A0A059EXI9</accession>
<dbReference type="Pfam" id="PF00400">
    <property type="entry name" value="WD40"/>
    <property type="match status" value="2"/>
</dbReference>
<dbReference type="Proteomes" id="UP000030655">
    <property type="component" value="Unassembled WGS sequence"/>
</dbReference>
<dbReference type="Gene3D" id="2.130.10.10">
    <property type="entry name" value="YVTN repeat-like/Quinoprotein amine dehydrogenase"/>
    <property type="match status" value="1"/>
</dbReference>
<keyword evidence="2" id="KW-0677">Repeat</keyword>
<keyword evidence="5" id="KW-1185">Reference proteome</keyword>
<dbReference type="STRING" id="1288291.A0A059EXI9"/>
<dbReference type="OrthoDB" id="71227at2759"/>
<organism evidence="4 5">
    <name type="scientific">Anncaliia algerae PRA339</name>
    <dbReference type="NCBI Taxonomy" id="1288291"/>
    <lineage>
        <taxon>Eukaryota</taxon>
        <taxon>Fungi</taxon>
        <taxon>Fungi incertae sedis</taxon>
        <taxon>Microsporidia</taxon>
        <taxon>Tubulinosematoidea</taxon>
        <taxon>Tubulinosematidae</taxon>
        <taxon>Anncaliia</taxon>
    </lineage>
</organism>
<evidence type="ECO:0000256" key="3">
    <source>
        <dbReference type="PROSITE-ProRule" id="PRU00221"/>
    </source>
</evidence>
<name>A0A059EXI9_9MICR</name>
<evidence type="ECO:0000313" key="5">
    <source>
        <dbReference type="Proteomes" id="UP000030655"/>
    </source>
</evidence>
<dbReference type="SUPFAM" id="SSF50978">
    <property type="entry name" value="WD40 repeat-like"/>
    <property type="match status" value="1"/>
</dbReference>
<sequence length="376" mass="43181">MFTSLTTHNLHFHEDASIFSCASKNNLLATGGGDTAIRIWKLEYTKKSPEFNYYTSLNSPLKITYMYTLSGHTKTINSLEFTDEHLLSSSDAGEVFLWPIDKFEENKYYKIRGADGDEAIVALMLDKFVYVGMKSGQLYIYELIYQESVDINDDVPIQDSFTNENEKESMVNNESKIKKVKVTLLSKENTPFKVKLVKTLKLHSDSIQGMCINQKHSILFTQSKDKSMKTVDLLNHKVINTLYINKLITENTALKEQFKEEIKFEFSDRSFFKKCIFIDDTLYLTNVSINKKNVLISLEYPYRTIAQVVGIFNWPVQRILKLKDTLVLCTLKSIYILKNKCEMISNVGYGAMTDGCLIDEGIIFSNTDGFMYSLML</sequence>
<dbReference type="EMBL" id="KK365258">
    <property type="protein sequence ID" value="KCZ79552.1"/>
    <property type="molecule type" value="Genomic_DNA"/>
</dbReference>
<dbReference type="HOGENOM" id="CLU_760826_0_0_1"/>
<feature type="non-terminal residue" evidence="4">
    <location>
        <position position="1"/>
    </location>
</feature>
<gene>
    <name evidence="4" type="ORF">H312_03063</name>
</gene>
<dbReference type="PROSITE" id="PS50082">
    <property type="entry name" value="WD_REPEATS_2"/>
    <property type="match status" value="1"/>
</dbReference>
<evidence type="ECO:0000256" key="1">
    <source>
        <dbReference type="ARBA" id="ARBA00022574"/>
    </source>
</evidence>
<dbReference type="AlphaFoldDB" id="A0A059EXI9"/>
<dbReference type="VEuPathDB" id="MicrosporidiaDB:H312_03063"/>
<proteinExistence type="predicted"/>
<evidence type="ECO:0000256" key="2">
    <source>
        <dbReference type="ARBA" id="ARBA00022737"/>
    </source>
</evidence>
<keyword evidence="1 3" id="KW-0853">WD repeat</keyword>
<dbReference type="SMART" id="SM00320">
    <property type="entry name" value="WD40"/>
    <property type="match status" value="3"/>
</dbReference>
<dbReference type="InterPro" id="IPR015943">
    <property type="entry name" value="WD40/YVTN_repeat-like_dom_sf"/>
</dbReference>
<reference evidence="5" key="1">
    <citation type="submission" date="2013-02" db="EMBL/GenBank/DDBJ databases">
        <authorList>
            <consortium name="The Broad Institute Genome Sequencing Platform"/>
            <person name="Cuomo C."/>
            <person name="Becnel J."/>
            <person name="Sanscrainte N."/>
            <person name="Walker B."/>
            <person name="Young S.K."/>
            <person name="Zeng Q."/>
            <person name="Gargeya S."/>
            <person name="Fitzgerald M."/>
            <person name="Haas B."/>
            <person name="Abouelleil A."/>
            <person name="Alvarado L."/>
            <person name="Arachchi H.M."/>
            <person name="Berlin A.M."/>
            <person name="Chapman S.B."/>
            <person name="Dewar J."/>
            <person name="Goldberg J."/>
            <person name="Griggs A."/>
            <person name="Gujja S."/>
            <person name="Hansen M."/>
            <person name="Howarth C."/>
            <person name="Imamovic A."/>
            <person name="Larimer J."/>
            <person name="McCowan C."/>
            <person name="Murphy C."/>
            <person name="Neiman D."/>
            <person name="Pearson M."/>
            <person name="Priest M."/>
            <person name="Roberts A."/>
            <person name="Saif S."/>
            <person name="Shea T."/>
            <person name="Sisk P."/>
            <person name="Sykes S."/>
            <person name="Wortman J."/>
            <person name="Nusbaum C."/>
            <person name="Birren B."/>
        </authorList>
    </citation>
    <scope>NUCLEOTIDE SEQUENCE [LARGE SCALE GENOMIC DNA]</scope>
    <source>
        <strain evidence="5">PRA339</strain>
    </source>
</reference>
<reference evidence="4 5" key="2">
    <citation type="submission" date="2014-03" db="EMBL/GenBank/DDBJ databases">
        <title>The Genome Sequence of Anncaliia algerae insect isolate PRA339.</title>
        <authorList>
            <consortium name="The Broad Institute Genome Sequencing Platform"/>
            <consortium name="The Broad Institute Genome Sequencing Center for Infectious Disease"/>
            <person name="Cuomo C."/>
            <person name="Becnel J."/>
            <person name="Sanscrainte N."/>
            <person name="Walker B."/>
            <person name="Young S.K."/>
            <person name="Zeng Q."/>
            <person name="Gargeya S."/>
            <person name="Fitzgerald M."/>
            <person name="Haas B."/>
            <person name="Abouelleil A."/>
            <person name="Alvarado L."/>
            <person name="Arachchi H.M."/>
            <person name="Berlin A.M."/>
            <person name="Chapman S.B."/>
            <person name="Dewar J."/>
            <person name="Goldberg J."/>
            <person name="Griggs A."/>
            <person name="Gujja S."/>
            <person name="Hansen M."/>
            <person name="Howarth C."/>
            <person name="Imamovic A."/>
            <person name="Larimer J."/>
            <person name="McCowan C."/>
            <person name="Murphy C."/>
            <person name="Neiman D."/>
            <person name="Pearson M."/>
            <person name="Priest M."/>
            <person name="Roberts A."/>
            <person name="Saif S."/>
            <person name="Shea T."/>
            <person name="Sisk P."/>
            <person name="Sykes S."/>
            <person name="Wortman J."/>
            <person name="Nusbaum C."/>
            <person name="Birren B."/>
        </authorList>
    </citation>
    <scope>NUCLEOTIDE SEQUENCE [LARGE SCALE GENOMIC DNA]</scope>
    <source>
        <strain evidence="4 5">PRA339</strain>
    </source>
</reference>
<evidence type="ECO:0000313" key="4">
    <source>
        <dbReference type="EMBL" id="KCZ79552.1"/>
    </source>
</evidence>
<protein>
    <submittedName>
        <fullName evidence="4">Uncharacterized protein</fullName>
    </submittedName>
</protein>
<dbReference type="PANTHER" id="PTHR22847">
    <property type="entry name" value="WD40 REPEAT PROTEIN"/>
    <property type="match status" value="1"/>
</dbReference>